<dbReference type="EMBL" id="CP016908">
    <property type="protein sequence ID" value="APS00706.1"/>
    <property type="molecule type" value="Genomic_DNA"/>
</dbReference>
<gene>
    <name evidence="4" type="ORF">BCY86_08460</name>
</gene>
<keyword evidence="2" id="KW-0472">Membrane</keyword>
<dbReference type="OrthoDB" id="337377at2"/>
<comment type="subcellular location">
    <subcellularLocation>
        <location evidence="1">Cell outer membrane</location>
    </subcellularLocation>
</comment>
<name>A0A1L6MYX0_9BACT</name>
<dbReference type="SUPFAM" id="SSF56935">
    <property type="entry name" value="Porins"/>
    <property type="match status" value="1"/>
</dbReference>
<dbReference type="InterPro" id="IPR036942">
    <property type="entry name" value="Beta-barrel_TonB_sf"/>
</dbReference>
<keyword evidence="5" id="KW-1185">Reference proteome</keyword>
<evidence type="ECO:0000256" key="3">
    <source>
        <dbReference type="ARBA" id="ARBA00023237"/>
    </source>
</evidence>
<dbReference type="KEGG" id="pabo:BCY86_08460"/>
<dbReference type="STRING" id="1882918.BCY86_08460"/>
<dbReference type="AlphaFoldDB" id="A0A1L6MYX0"/>
<dbReference type="GO" id="GO:0009279">
    <property type="term" value="C:cell outer membrane"/>
    <property type="evidence" value="ECO:0007669"/>
    <property type="project" value="UniProtKB-SubCell"/>
</dbReference>
<evidence type="ECO:0008006" key="6">
    <source>
        <dbReference type="Google" id="ProtNLM"/>
    </source>
</evidence>
<dbReference type="Gene3D" id="2.40.170.20">
    <property type="entry name" value="TonB-dependent receptor, beta-barrel domain"/>
    <property type="match status" value="1"/>
</dbReference>
<evidence type="ECO:0000256" key="2">
    <source>
        <dbReference type="ARBA" id="ARBA00023136"/>
    </source>
</evidence>
<evidence type="ECO:0000313" key="4">
    <source>
        <dbReference type="EMBL" id="APS00706.1"/>
    </source>
</evidence>
<keyword evidence="3" id="KW-0998">Cell outer membrane</keyword>
<evidence type="ECO:0000313" key="5">
    <source>
        <dbReference type="Proteomes" id="UP000185544"/>
    </source>
</evidence>
<protein>
    <recommendedName>
        <fullName evidence="6">TonB-dependent receptor-like beta-barrel domain-containing protein</fullName>
    </recommendedName>
</protein>
<reference evidence="4 5" key="1">
    <citation type="submission" date="2016-08" db="EMBL/GenBank/DDBJ databases">
        <title>Identification and validation of antigenic proteins from Pajaroellobacter abortibovis using de-novo genome sequence assembly and reverse vaccinology.</title>
        <authorList>
            <person name="Welly B.T."/>
            <person name="Miller M.R."/>
            <person name="Stott J.L."/>
            <person name="Blanchard M.T."/>
            <person name="Islas-Trejo A.D."/>
            <person name="O'Rourke S.M."/>
            <person name="Young A.E."/>
            <person name="Medrano J.F."/>
            <person name="Van Eenennaam A.L."/>
        </authorList>
    </citation>
    <scope>NUCLEOTIDE SEQUENCE [LARGE SCALE GENOMIC DNA]</scope>
    <source>
        <strain evidence="4 5">BTF92-0548A/99-0131</strain>
    </source>
</reference>
<proteinExistence type="predicted"/>
<organism evidence="4 5">
    <name type="scientific">Pajaroellobacter abortibovis</name>
    <dbReference type="NCBI Taxonomy" id="1882918"/>
    <lineage>
        <taxon>Bacteria</taxon>
        <taxon>Pseudomonadati</taxon>
        <taxon>Myxococcota</taxon>
        <taxon>Polyangia</taxon>
        <taxon>Polyangiales</taxon>
        <taxon>Polyangiaceae</taxon>
    </lineage>
</organism>
<sequence length="243" mass="27457">MDDARPRKGIYLPFPPSLAQDNVLAAGGTSSRRHPVAHPLTIDMRLDGMLEEYRTDPWKGAKPPPRAHRSSMGREIDTLWQATSRLTIDMTNRTDVWQDRSENLSTLPSPSIRYTGHLGTRRHIKKGYTLLIRGGKLSRSPSFLELFGNRSAALEDPVLHSESTWTTEWGFTWLQSFASTKVRTELIGFSTQADDPITYLYRGVADRSKATNVDRSQPVGFEGGFTFHRGPLQGRIPYSWLNK</sequence>
<evidence type="ECO:0000256" key="1">
    <source>
        <dbReference type="ARBA" id="ARBA00004442"/>
    </source>
</evidence>
<dbReference type="RefSeq" id="WP_075277375.1">
    <property type="nucleotide sequence ID" value="NZ_CP016908.1"/>
</dbReference>
<accession>A0A1L6MYX0</accession>
<dbReference type="Proteomes" id="UP000185544">
    <property type="component" value="Chromosome"/>
</dbReference>